<dbReference type="SUPFAM" id="SSF53474">
    <property type="entry name" value="alpha/beta-Hydrolases"/>
    <property type="match status" value="1"/>
</dbReference>
<name>A0ABT1JMM4_ACTCY</name>
<feature type="domain" description="AB hydrolase-1" evidence="2">
    <location>
        <begin position="15"/>
        <end position="239"/>
    </location>
</feature>
<dbReference type="EMBL" id="AUBJ02000001">
    <property type="protein sequence ID" value="MCP2333790.1"/>
    <property type="molecule type" value="Genomic_DNA"/>
</dbReference>
<sequence length="252" mass="27662">MAVLPHDVLGDGPHHVLALHGWLSDRSAFEAITPQLDTDRFTWAFMDYRGYGEAMRIAGEHTTAETASDVLAVADSLGWPNFSLVGHSMGGKVAASVLAESPERVRKIVGVSPVPASGVPLDERTWELFSGAAESAANRRAIIDMTTGGRLSGRWLDDMVRRSLDRSTVTAFAEYLRDWARNDFQQKISGDTTPMLLIAGEHDPALSAGMLRDTWARHHPNARVELFRNAGHYAIEEAPLITVTRIEEFLAS</sequence>
<keyword evidence="1" id="KW-0378">Hydrolase</keyword>
<comment type="caution">
    <text evidence="3">The sequence shown here is derived from an EMBL/GenBank/DDBJ whole genome shotgun (WGS) entry which is preliminary data.</text>
</comment>
<organism evidence="3 4">
    <name type="scientific">Actinoalloteichus caeruleus DSM 43889</name>
    <dbReference type="NCBI Taxonomy" id="1120930"/>
    <lineage>
        <taxon>Bacteria</taxon>
        <taxon>Bacillati</taxon>
        <taxon>Actinomycetota</taxon>
        <taxon>Actinomycetes</taxon>
        <taxon>Pseudonocardiales</taxon>
        <taxon>Pseudonocardiaceae</taxon>
        <taxon>Actinoalloteichus</taxon>
        <taxon>Actinoalloteichus cyanogriseus</taxon>
    </lineage>
</organism>
<dbReference type="InterPro" id="IPR000073">
    <property type="entry name" value="AB_hydrolase_1"/>
</dbReference>
<keyword evidence="4" id="KW-1185">Reference proteome</keyword>
<evidence type="ECO:0000259" key="2">
    <source>
        <dbReference type="Pfam" id="PF00561"/>
    </source>
</evidence>
<dbReference type="Proteomes" id="UP000791080">
    <property type="component" value="Unassembled WGS sequence"/>
</dbReference>
<evidence type="ECO:0000313" key="4">
    <source>
        <dbReference type="Proteomes" id="UP000791080"/>
    </source>
</evidence>
<evidence type="ECO:0000313" key="3">
    <source>
        <dbReference type="EMBL" id="MCP2333790.1"/>
    </source>
</evidence>
<dbReference type="Pfam" id="PF00561">
    <property type="entry name" value="Abhydrolase_1"/>
    <property type="match status" value="1"/>
</dbReference>
<evidence type="ECO:0000256" key="1">
    <source>
        <dbReference type="ARBA" id="ARBA00022801"/>
    </source>
</evidence>
<dbReference type="RefSeq" id="WP_026419099.1">
    <property type="nucleotide sequence ID" value="NZ_AUBJ02000001.1"/>
</dbReference>
<accession>A0ABT1JMM4</accession>
<dbReference type="InterPro" id="IPR029058">
    <property type="entry name" value="AB_hydrolase_fold"/>
</dbReference>
<dbReference type="PANTHER" id="PTHR43798">
    <property type="entry name" value="MONOACYLGLYCEROL LIPASE"/>
    <property type="match status" value="1"/>
</dbReference>
<dbReference type="Gene3D" id="3.40.50.1820">
    <property type="entry name" value="alpha/beta hydrolase"/>
    <property type="match status" value="1"/>
</dbReference>
<gene>
    <name evidence="3" type="ORF">G443_004060</name>
</gene>
<dbReference type="InterPro" id="IPR050266">
    <property type="entry name" value="AB_hydrolase_sf"/>
</dbReference>
<proteinExistence type="predicted"/>
<reference evidence="3 4" key="2">
    <citation type="submission" date="2022-06" db="EMBL/GenBank/DDBJ databases">
        <title>Genomic Encyclopedia of Type Strains, Phase I: the one thousand microbial genomes (KMG-I) project.</title>
        <authorList>
            <person name="Kyrpides N."/>
        </authorList>
    </citation>
    <scope>NUCLEOTIDE SEQUENCE [LARGE SCALE GENOMIC DNA]</scope>
    <source>
        <strain evidence="3 4">DSM 43889</strain>
    </source>
</reference>
<reference evidence="3 4" key="1">
    <citation type="submission" date="2013-07" db="EMBL/GenBank/DDBJ databases">
        <authorList>
            <consortium name="DOE Joint Genome Institute"/>
            <person name="Reeve W."/>
            <person name="Huntemann M."/>
            <person name="Han J."/>
            <person name="Chen A."/>
            <person name="Kyrpides N."/>
            <person name="Mavromatis K."/>
            <person name="Markowitz V."/>
            <person name="Palaniappan K."/>
            <person name="Ivanova N."/>
            <person name="Schaumberg A."/>
            <person name="Pati A."/>
            <person name="Liolios K."/>
            <person name="Nordberg H.P."/>
            <person name="Cantor M.N."/>
            <person name="Hua S.X."/>
            <person name="Woyke T."/>
        </authorList>
    </citation>
    <scope>NUCLEOTIDE SEQUENCE [LARGE SCALE GENOMIC DNA]</scope>
    <source>
        <strain evidence="3 4">DSM 43889</strain>
    </source>
</reference>
<dbReference type="PANTHER" id="PTHR43798:SF31">
    <property type="entry name" value="AB HYDROLASE SUPERFAMILY PROTEIN YCLE"/>
    <property type="match status" value="1"/>
</dbReference>
<protein>
    <submittedName>
        <fullName evidence="3">Pimeloyl-ACP methyl ester carboxylesterase</fullName>
    </submittedName>
</protein>